<protein>
    <recommendedName>
        <fullName evidence="3">GIY-YIG domain-containing protein</fullName>
    </recommendedName>
</protein>
<name>A0ABR1H2K8_9HYPO</name>
<evidence type="ECO:0000313" key="1">
    <source>
        <dbReference type="EMBL" id="KAK7415335.1"/>
    </source>
</evidence>
<proteinExistence type="predicted"/>
<reference evidence="1 2" key="1">
    <citation type="journal article" date="2025" name="Microbiol. Resour. Announc.">
        <title>Draft genome sequences for Neonectria magnoliae and Neonectria punicea, canker pathogens of Liriodendron tulipifera and Acer saccharum in West Virginia.</title>
        <authorList>
            <person name="Petronek H.M."/>
            <person name="Kasson M.T."/>
            <person name="Metheny A.M."/>
            <person name="Stauder C.M."/>
            <person name="Lovett B."/>
            <person name="Lynch S.C."/>
            <person name="Garnas J.R."/>
            <person name="Kasson L.R."/>
            <person name="Stajich J.E."/>
        </authorList>
    </citation>
    <scope>NUCLEOTIDE SEQUENCE [LARGE SCALE GENOMIC DNA]</scope>
    <source>
        <strain evidence="1 2">NRRL 64653</strain>
    </source>
</reference>
<evidence type="ECO:0008006" key="3">
    <source>
        <dbReference type="Google" id="ProtNLM"/>
    </source>
</evidence>
<evidence type="ECO:0000313" key="2">
    <source>
        <dbReference type="Proteomes" id="UP001498476"/>
    </source>
</evidence>
<sequence>MFQRILRGSIAIRTIVQNGANTKQGLLNLARPRHQMGSGPGHYMIVLTDDNDQAWFAQYVGQSFNVSKRLRNHEFNCRGVKEKKLLYTMWRKQGIEAHYVPLHSVVADFGEDEKDQATWLNLVEMFYCLVFETLQPSMLAHWLKEFPFAGDKGLNTQLPIHQGDNSRAENSGYGSICKSNDAKIRQLGFNHMNNMRAAALVKQKADNYVNNSAALFAANGAPRHREPIEGDKLPVKIKCGSCKSDASIRNDDAPKFCVNTGKYLVRQLRCEGECTLRPSESRRKMPCRRHYPIDRPKSEWLTGEATKVIAKRLASKQPSRAAAAPSLQEERSLVEEEVPLVVEQEDILEGGDLSELVEDVDPSELGGLLVGEVDVMEGGELSELMEDIDPTELDGFLLVDEDAVMEGGDLSELLEDIDPSELVAPFLNSV</sequence>
<gene>
    <name evidence="1" type="ORF">QQX98_005980</name>
</gene>
<comment type="caution">
    <text evidence="1">The sequence shown here is derived from an EMBL/GenBank/DDBJ whole genome shotgun (WGS) entry which is preliminary data.</text>
</comment>
<accession>A0ABR1H2K8</accession>
<keyword evidence="2" id="KW-1185">Reference proteome</keyword>
<dbReference type="EMBL" id="JAZAVJ010000085">
    <property type="protein sequence ID" value="KAK7415335.1"/>
    <property type="molecule type" value="Genomic_DNA"/>
</dbReference>
<dbReference type="Proteomes" id="UP001498476">
    <property type="component" value="Unassembled WGS sequence"/>
</dbReference>
<organism evidence="1 2">
    <name type="scientific">Neonectria punicea</name>
    <dbReference type="NCBI Taxonomy" id="979145"/>
    <lineage>
        <taxon>Eukaryota</taxon>
        <taxon>Fungi</taxon>
        <taxon>Dikarya</taxon>
        <taxon>Ascomycota</taxon>
        <taxon>Pezizomycotina</taxon>
        <taxon>Sordariomycetes</taxon>
        <taxon>Hypocreomycetidae</taxon>
        <taxon>Hypocreales</taxon>
        <taxon>Nectriaceae</taxon>
        <taxon>Neonectria</taxon>
    </lineage>
</organism>